<evidence type="ECO:0000256" key="4">
    <source>
        <dbReference type="ARBA" id="ARBA00022989"/>
    </source>
</evidence>
<sequence length="184" mass="20955">MTTNRIAVLGLFLLTMGWLWYPYLSQPSTSQNNTQDVIAKPDYIATELQQTIYNENGVRSHTVTAKKMELYQELGFSHFEAPIFTLYNGTMNWKITAKEATLYENNTLILEGDVVAKNLTDKAMITHINADHIRVEITKRLMQSEQPVIISGPDLMITGKGLLADLNTEVIELINHTRTVYYDQ</sequence>
<keyword evidence="2 6" id="KW-0997">Cell inner membrane</keyword>
<organism evidence="7 10">
    <name type="scientific">Pseudoalteromonas aurantia</name>
    <dbReference type="NCBI Taxonomy" id="43654"/>
    <lineage>
        <taxon>Bacteria</taxon>
        <taxon>Pseudomonadati</taxon>
        <taxon>Pseudomonadota</taxon>
        <taxon>Gammaproteobacteria</taxon>
        <taxon>Alteromonadales</taxon>
        <taxon>Pseudoalteromonadaceae</taxon>
        <taxon>Pseudoalteromonas</taxon>
    </lineage>
</organism>
<evidence type="ECO:0000256" key="5">
    <source>
        <dbReference type="ARBA" id="ARBA00023136"/>
    </source>
</evidence>
<comment type="subcellular location">
    <subcellularLocation>
        <location evidence="6">Cell inner membrane</location>
        <topology evidence="6">Single-pass membrane protein</topology>
    </subcellularLocation>
</comment>
<dbReference type="RefSeq" id="WP_138592674.1">
    <property type="nucleotide sequence ID" value="NZ_PNBW01000008.1"/>
</dbReference>
<reference evidence="9 10" key="1">
    <citation type="submission" date="2018-01" db="EMBL/GenBank/DDBJ databases">
        <authorList>
            <person name="Paulsen S."/>
            <person name="Gram L.K."/>
        </authorList>
    </citation>
    <scope>NUCLEOTIDE SEQUENCE [LARGE SCALE GENOMIC DNA]</scope>
    <source>
        <strain evidence="7 10">S3790</strain>
        <strain evidence="8 9">S3895</strain>
    </source>
</reference>
<dbReference type="PANTHER" id="PTHR37481">
    <property type="entry name" value="LIPOPOLYSACCHARIDE EXPORT SYSTEM PROTEIN LPTC"/>
    <property type="match status" value="1"/>
</dbReference>
<dbReference type="PANTHER" id="PTHR37481:SF1">
    <property type="entry name" value="LIPOPOLYSACCHARIDE EXPORT SYSTEM PROTEIN LPTC"/>
    <property type="match status" value="1"/>
</dbReference>
<dbReference type="OrthoDB" id="6193381at2"/>
<dbReference type="GO" id="GO:0043165">
    <property type="term" value="P:Gram-negative-bacterium-type cell outer membrane assembly"/>
    <property type="evidence" value="ECO:0007669"/>
    <property type="project" value="UniProtKB-UniRule"/>
</dbReference>
<dbReference type="InterPro" id="IPR052363">
    <property type="entry name" value="LPS_export_LptC"/>
</dbReference>
<keyword evidence="4 6" id="KW-1133">Transmembrane helix</keyword>
<dbReference type="GO" id="GO:0005886">
    <property type="term" value="C:plasma membrane"/>
    <property type="evidence" value="ECO:0007669"/>
    <property type="project" value="UniProtKB-SubCell"/>
</dbReference>
<dbReference type="EMBL" id="PNBW01000008">
    <property type="protein sequence ID" value="TMO78701.1"/>
    <property type="molecule type" value="Genomic_DNA"/>
</dbReference>
<dbReference type="GO" id="GO:0030288">
    <property type="term" value="C:outer membrane-bounded periplasmic space"/>
    <property type="evidence" value="ECO:0007669"/>
    <property type="project" value="TreeGrafter"/>
</dbReference>
<keyword evidence="5 6" id="KW-0472">Membrane</keyword>
<dbReference type="Proteomes" id="UP000307164">
    <property type="component" value="Unassembled WGS sequence"/>
</dbReference>
<dbReference type="EMBL" id="PNBX01000066">
    <property type="protein sequence ID" value="TMO66859.1"/>
    <property type="molecule type" value="Genomic_DNA"/>
</dbReference>
<evidence type="ECO:0000313" key="10">
    <source>
        <dbReference type="Proteomes" id="UP000307217"/>
    </source>
</evidence>
<dbReference type="Proteomes" id="UP000307217">
    <property type="component" value="Unassembled WGS sequence"/>
</dbReference>
<protein>
    <recommendedName>
        <fullName evidence="6">Lipopolysaccharide export system protein LptC</fullName>
    </recommendedName>
</protein>
<dbReference type="HAMAP" id="MF_01915">
    <property type="entry name" value="LPS_assembly_LptC"/>
    <property type="match status" value="1"/>
</dbReference>
<comment type="similarity">
    <text evidence="6">Belongs to the LptC family.</text>
</comment>
<dbReference type="PIRSF" id="PIRSF028513">
    <property type="entry name" value="LptC"/>
    <property type="match status" value="1"/>
</dbReference>
<evidence type="ECO:0000313" key="9">
    <source>
        <dbReference type="Proteomes" id="UP000307164"/>
    </source>
</evidence>
<feature type="transmembrane region" description="Helical" evidence="6">
    <location>
        <begin position="6"/>
        <end position="24"/>
    </location>
</feature>
<proteinExistence type="inferred from homology"/>
<keyword evidence="1 6" id="KW-1003">Cell membrane</keyword>
<evidence type="ECO:0000256" key="3">
    <source>
        <dbReference type="ARBA" id="ARBA00022692"/>
    </source>
</evidence>
<reference evidence="7" key="3">
    <citation type="submission" date="2019-09" db="EMBL/GenBank/DDBJ databases">
        <title>Co-occurence of chitin degradation, pigmentation and bioactivity in marine Pseudoalteromonas.</title>
        <authorList>
            <person name="Sonnenschein E.C."/>
            <person name="Bech P.K."/>
        </authorList>
    </citation>
    <scope>NUCLEOTIDE SEQUENCE</scope>
    <source>
        <strain evidence="7">S3790</strain>
    </source>
</reference>
<evidence type="ECO:0000256" key="6">
    <source>
        <dbReference type="HAMAP-Rule" id="MF_01915"/>
    </source>
</evidence>
<dbReference type="Pfam" id="PF06835">
    <property type="entry name" value="LptC"/>
    <property type="match status" value="1"/>
</dbReference>
<evidence type="ECO:0000313" key="8">
    <source>
        <dbReference type="EMBL" id="TMO78701.1"/>
    </source>
</evidence>
<keyword evidence="9" id="KW-1185">Reference proteome</keyword>
<comment type="function">
    <text evidence="6">Involved in the assembly of lipopolysaccharide (LPS). Required for the translocation of LPS from the inner membrane to the outer membrane. Facilitates the transfer of LPS from the inner membrane to the periplasmic protein LptA. Could be a docking site for LptA.</text>
</comment>
<dbReference type="AlphaFoldDB" id="A0A5S3V625"/>
<dbReference type="InterPro" id="IPR010664">
    <property type="entry name" value="LipoPS_assembly_LptC-rel"/>
</dbReference>
<dbReference type="Gene3D" id="2.60.450.10">
    <property type="entry name" value="Lipopolysaccharide (LPS) transport protein A like domain"/>
    <property type="match status" value="1"/>
</dbReference>
<dbReference type="GO" id="GO:0015221">
    <property type="term" value="F:lipopolysaccharide transmembrane transporter activity"/>
    <property type="evidence" value="ECO:0007669"/>
    <property type="project" value="InterPro"/>
</dbReference>
<evidence type="ECO:0000256" key="1">
    <source>
        <dbReference type="ARBA" id="ARBA00022475"/>
    </source>
</evidence>
<accession>A0A5S3V625</accession>
<name>A0A5S3V625_9GAMM</name>
<evidence type="ECO:0000256" key="2">
    <source>
        <dbReference type="ARBA" id="ARBA00022519"/>
    </source>
</evidence>
<dbReference type="GO" id="GO:0017089">
    <property type="term" value="F:glycolipid transfer activity"/>
    <property type="evidence" value="ECO:0007669"/>
    <property type="project" value="TreeGrafter"/>
</dbReference>
<gene>
    <name evidence="6 7" type="primary">lptC</name>
    <name evidence="7" type="ORF">CWC19_15345</name>
    <name evidence="8" type="ORF">CWC20_01050</name>
</gene>
<dbReference type="InterPro" id="IPR026265">
    <property type="entry name" value="LptC"/>
</dbReference>
<keyword evidence="3 6" id="KW-0812">Transmembrane</keyword>
<dbReference type="NCBIfam" id="TIGR04409">
    <property type="entry name" value="LptC_YrbK"/>
    <property type="match status" value="1"/>
</dbReference>
<reference evidence="9 10" key="2">
    <citation type="submission" date="2019-06" db="EMBL/GenBank/DDBJ databases">
        <title>Co-occurence of chitin degradation, pigmentation and bioactivity in marine Pseudoalteromonas.</title>
        <authorList>
            <person name="Sonnenschein E.C."/>
            <person name="Bech P.K."/>
        </authorList>
    </citation>
    <scope>NUCLEOTIDE SEQUENCE [LARGE SCALE GENOMIC DNA]</scope>
    <source>
        <strain evidence="10">S3790</strain>
        <strain evidence="8 9">S3895</strain>
    </source>
</reference>
<comment type="subunit">
    <text evidence="6">Component of the lipopolysaccharide transport and assembly complex. Interacts with LptA and the LptBFG transporter complex.</text>
</comment>
<comment type="caution">
    <text evidence="7">The sequence shown here is derived from an EMBL/GenBank/DDBJ whole genome shotgun (WGS) entry which is preliminary data.</text>
</comment>
<evidence type="ECO:0000313" key="7">
    <source>
        <dbReference type="EMBL" id="TMO66859.1"/>
    </source>
</evidence>